<dbReference type="RefSeq" id="XP_065956132.1">
    <property type="nucleotide sequence ID" value="XM_066100732.1"/>
</dbReference>
<evidence type="ECO:0000256" key="2">
    <source>
        <dbReference type="ARBA" id="ARBA00022692"/>
    </source>
</evidence>
<dbReference type="GO" id="GO:0022857">
    <property type="term" value="F:transmembrane transporter activity"/>
    <property type="evidence" value="ECO:0007669"/>
    <property type="project" value="InterPro"/>
</dbReference>
<dbReference type="InterPro" id="IPR036259">
    <property type="entry name" value="MFS_trans_sf"/>
</dbReference>
<dbReference type="PANTHER" id="PTHR23502">
    <property type="entry name" value="MAJOR FACILITATOR SUPERFAMILY"/>
    <property type="match status" value="1"/>
</dbReference>
<proteinExistence type="predicted"/>
<dbReference type="VEuPathDB" id="FungiDB:PDIP_70440"/>
<dbReference type="Gene3D" id="1.20.1250.20">
    <property type="entry name" value="MFS general substrate transporter like domains"/>
    <property type="match status" value="1"/>
</dbReference>
<keyword evidence="2 5" id="KW-0812">Transmembrane</keyword>
<evidence type="ECO:0000256" key="4">
    <source>
        <dbReference type="ARBA" id="ARBA00023136"/>
    </source>
</evidence>
<dbReference type="EMBL" id="CP060774">
    <property type="protein sequence ID" value="QQK41535.1"/>
    <property type="molecule type" value="Genomic_DNA"/>
</dbReference>
<dbReference type="Proteomes" id="UP000595662">
    <property type="component" value="Chromosome 1"/>
</dbReference>
<dbReference type="PANTHER" id="PTHR23502:SF143">
    <property type="entry name" value="MULTIDRUG TRANSPORTER, PUTATIVE (AFU_ORTHOLOGUE AFUA_7G04900)-RELATED"/>
    <property type="match status" value="1"/>
</dbReference>
<feature type="transmembrane region" description="Helical" evidence="5">
    <location>
        <begin position="243"/>
        <end position="263"/>
    </location>
</feature>
<dbReference type="InterPro" id="IPR005828">
    <property type="entry name" value="MFS_sugar_transport-like"/>
</dbReference>
<sequence>MGNKSSSASDEGFDETKDLEAANPTTLNEHFSCADANANRDPVLITWSGPDDLENPKNWQNAPARQDLDKALGMHSDIERYLSMAIVILTYSIGPIFFGPSSELYGRVRLLQISNVWCLAWNLGCGFAQTTSQLFAFRVLAGIGGSAPLAIGGATCGAPKNVARPWASTLLYSTWRWVFWATSAAAVGVQVAGLIWLRECHLSTILRKRRDALVQKTGNHNRHTDQKVEKLVYKLLPAFERPVILFTTQPIVFCMAIYMAYLFGVTYLSHLRLSRTSGLGSITRAPAVAD</sequence>
<dbReference type="AlphaFoldDB" id="A0A7T6XI47"/>
<dbReference type="GO" id="GO:0016020">
    <property type="term" value="C:membrane"/>
    <property type="evidence" value="ECO:0007669"/>
    <property type="project" value="UniProtKB-SubCell"/>
</dbReference>
<dbReference type="GeneID" id="26235360"/>
<feature type="transmembrane region" description="Helical" evidence="5">
    <location>
        <begin position="135"/>
        <end position="155"/>
    </location>
</feature>
<comment type="subcellular location">
    <subcellularLocation>
        <location evidence="1">Membrane</location>
        <topology evidence="1">Multi-pass membrane protein</topology>
    </subcellularLocation>
</comment>
<evidence type="ECO:0000256" key="5">
    <source>
        <dbReference type="SAM" id="Phobius"/>
    </source>
</evidence>
<evidence type="ECO:0000313" key="7">
    <source>
        <dbReference type="Proteomes" id="UP000595662"/>
    </source>
</evidence>
<dbReference type="Pfam" id="PF00083">
    <property type="entry name" value="Sugar_tr"/>
    <property type="match status" value="1"/>
</dbReference>
<feature type="transmembrane region" description="Helical" evidence="5">
    <location>
        <begin position="175"/>
        <end position="197"/>
    </location>
</feature>
<name>A0A7T6XI47_PENDI</name>
<protein>
    <submittedName>
        <fullName evidence="6">Major facilitator superfamily domain, general substrate transporter</fullName>
    </submittedName>
</protein>
<evidence type="ECO:0000313" key="6">
    <source>
        <dbReference type="EMBL" id="QQK41535.1"/>
    </source>
</evidence>
<evidence type="ECO:0000256" key="1">
    <source>
        <dbReference type="ARBA" id="ARBA00004141"/>
    </source>
</evidence>
<organism evidence="6 7">
    <name type="scientific">Penicillium digitatum</name>
    <name type="common">Green mold</name>
    <dbReference type="NCBI Taxonomy" id="36651"/>
    <lineage>
        <taxon>Eukaryota</taxon>
        <taxon>Fungi</taxon>
        <taxon>Dikarya</taxon>
        <taxon>Ascomycota</taxon>
        <taxon>Pezizomycotina</taxon>
        <taxon>Eurotiomycetes</taxon>
        <taxon>Eurotiomycetidae</taxon>
        <taxon>Eurotiales</taxon>
        <taxon>Aspergillaceae</taxon>
        <taxon>Penicillium</taxon>
    </lineage>
</organism>
<reference evidence="6 7" key="1">
    <citation type="submission" date="2020-08" db="EMBL/GenBank/DDBJ databases">
        <title>The completed genome sequence of the pathogenic ascomycete fungus Penicillium digitatum.</title>
        <authorList>
            <person name="Wang M."/>
        </authorList>
    </citation>
    <scope>NUCLEOTIDE SEQUENCE [LARGE SCALE GENOMIC DNA]</scope>
    <source>
        <strain evidence="6 7">PdW03</strain>
    </source>
</reference>
<keyword evidence="4 5" id="KW-0472">Membrane</keyword>
<evidence type="ECO:0000256" key="3">
    <source>
        <dbReference type="ARBA" id="ARBA00022989"/>
    </source>
</evidence>
<gene>
    <name evidence="6" type="ORF">Pdw03_4389</name>
</gene>
<dbReference type="SUPFAM" id="SSF103473">
    <property type="entry name" value="MFS general substrate transporter"/>
    <property type="match status" value="1"/>
</dbReference>
<keyword evidence="3 5" id="KW-1133">Transmembrane helix</keyword>
<accession>A0A7T6XI47</accession>
<feature type="transmembrane region" description="Helical" evidence="5">
    <location>
        <begin position="81"/>
        <end position="98"/>
    </location>
</feature>